<dbReference type="Proteomes" id="UP000031623">
    <property type="component" value="Chromosome"/>
</dbReference>
<dbReference type="STRING" id="40754.THII_3056"/>
<dbReference type="HOGENOM" id="CLU_159819_0_0_6"/>
<reference evidence="1 2" key="1">
    <citation type="journal article" date="2014" name="ISME J.">
        <title>Ecophysiology of Thioploca ingrica as revealed by the complete genome sequence supplemented with proteomic evidence.</title>
        <authorList>
            <person name="Kojima H."/>
            <person name="Ogura Y."/>
            <person name="Yamamoto N."/>
            <person name="Togashi T."/>
            <person name="Mori H."/>
            <person name="Watanabe T."/>
            <person name="Nemoto F."/>
            <person name="Kurokawa K."/>
            <person name="Hayashi T."/>
            <person name="Fukui M."/>
        </authorList>
    </citation>
    <scope>NUCLEOTIDE SEQUENCE [LARGE SCALE GENOMIC DNA]</scope>
</reference>
<dbReference type="KEGG" id="tig:THII_3056"/>
<dbReference type="AlphaFoldDB" id="A0A090AGI7"/>
<proteinExistence type="predicted"/>
<accession>A0A090AGI7</accession>
<gene>
    <name evidence="1" type="ORF">THII_3056</name>
</gene>
<evidence type="ECO:0000313" key="2">
    <source>
        <dbReference type="Proteomes" id="UP000031623"/>
    </source>
</evidence>
<name>A0A090AGI7_9GAMM</name>
<evidence type="ECO:0000313" key="1">
    <source>
        <dbReference type="EMBL" id="BAP57353.1"/>
    </source>
</evidence>
<dbReference type="Pfam" id="PF20126">
    <property type="entry name" value="TumE"/>
    <property type="match status" value="1"/>
</dbReference>
<keyword evidence="2" id="KW-1185">Reference proteome</keyword>
<organism evidence="1 2">
    <name type="scientific">Thioploca ingrica</name>
    <dbReference type="NCBI Taxonomy" id="40754"/>
    <lineage>
        <taxon>Bacteria</taxon>
        <taxon>Pseudomonadati</taxon>
        <taxon>Pseudomonadota</taxon>
        <taxon>Gammaproteobacteria</taxon>
        <taxon>Thiotrichales</taxon>
        <taxon>Thiotrichaceae</taxon>
        <taxon>Thioploca</taxon>
    </lineage>
</organism>
<dbReference type="EMBL" id="AP014633">
    <property type="protein sequence ID" value="BAP57353.1"/>
    <property type="molecule type" value="Genomic_DNA"/>
</dbReference>
<sequence>MNPLIEDYFDAAEVCLIQSPAISSYELIRKEVSQIDGKLRIKAIIEDGSVLEFFIYVSESNGQISLPKYSFHWQSAQKQLIKRWDNAPHYPFLTNAPHHVHLSDDTVEPSVKVPEVFFVIEQIEVALSLRSLRRMR</sequence>
<dbReference type="InterPro" id="IPR045397">
    <property type="entry name" value="TumE-like"/>
</dbReference>
<protein>
    <submittedName>
        <fullName evidence="1">Uncharacterized protein</fullName>
    </submittedName>
</protein>
<dbReference type="OrthoDB" id="572460at2"/>